<evidence type="ECO:0000256" key="4">
    <source>
        <dbReference type="ARBA" id="ARBA00022801"/>
    </source>
</evidence>
<dbReference type="PANTHER" id="PTHR43200:SF2">
    <property type="entry name" value="3'(2'),5'-BISPHOSPHATE NUCLEOTIDASE"/>
    <property type="match status" value="1"/>
</dbReference>
<feature type="binding site" evidence="6">
    <location>
        <position position="72"/>
    </location>
    <ligand>
        <name>Mg(2+)</name>
        <dbReference type="ChEBI" id="CHEBI:18420"/>
        <label>1</label>
        <note>catalytic</note>
    </ligand>
</feature>
<comment type="similarity">
    <text evidence="2">Belongs to the inositol monophosphatase superfamily.</text>
</comment>
<accession>A0A9P4QA38</accession>
<dbReference type="PANTHER" id="PTHR43200">
    <property type="entry name" value="PHOSPHATASE"/>
    <property type="match status" value="1"/>
</dbReference>
<evidence type="ECO:0000313" key="7">
    <source>
        <dbReference type="EMBL" id="KAF2720994.1"/>
    </source>
</evidence>
<dbReference type="Pfam" id="PF00459">
    <property type="entry name" value="Inositol_P"/>
    <property type="match status" value="1"/>
</dbReference>
<evidence type="ECO:0000256" key="6">
    <source>
        <dbReference type="PIRSR" id="PIRSR600760-2"/>
    </source>
</evidence>
<keyword evidence="8" id="KW-1185">Reference proteome</keyword>
<dbReference type="GO" id="GO:0046872">
    <property type="term" value="F:metal ion binding"/>
    <property type="evidence" value="ECO:0007669"/>
    <property type="project" value="UniProtKB-KW"/>
</dbReference>
<dbReference type="GO" id="GO:0000103">
    <property type="term" value="P:sulfate assimilation"/>
    <property type="evidence" value="ECO:0007669"/>
    <property type="project" value="TreeGrafter"/>
</dbReference>
<dbReference type="CDD" id="cd01517">
    <property type="entry name" value="PAP_phosphatase"/>
    <property type="match status" value="1"/>
</dbReference>
<evidence type="ECO:0000256" key="1">
    <source>
        <dbReference type="ARBA" id="ARBA00001946"/>
    </source>
</evidence>
<evidence type="ECO:0000256" key="3">
    <source>
        <dbReference type="ARBA" id="ARBA00022723"/>
    </source>
</evidence>
<gene>
    <name evidence="7" type="ORF">K431DRAFT_285255</name>
</gene>
<dbReference type="OrthoDB" id="411145at2759"/>
<name>A0A9P4QA38_9PEZI</name>
<dbReference type="Gene3D" id="3.30.540.10">
    <property type="entry name" value="Fructose-1,6-Bisphosphatase, subunit A, domain 1"/>
    <property type="match status" value="1"/>
</dbReference>
<keyword evidence="4" id="KW-0378">Hydrolase</keyword>
<comment type="cofactor">
    <cofactor evidence="1 6">
        <name>Mg(2+)</name>
        <dbReference type="ChEBI" id="CHEBI:18420"/>
    </cofactor>
</comment>
<comment type="caution">
    <text evidence="7">The sequence shown here is derived from an EMBL/GenBank/DDBJ whole genome shotgun (WGS) entry which is preliminary data.</text>
</comment>
<reference evidence="7" key="1">
    <citation type="journal article" date="2020" name="Stud. Mycol.">
        <title>101 Dothideomycetes genomes: a test case for predicting lifestyles and emergence of pathogens.</title>
        <authorList>
            <person name="Haridas S."/>
            <person name="Albert R."/>
            <person name="Binder M."/>
            <person name="Bloem J."/>
            <person name="Labutti K."/>
            <person name="Salamov A."/>
            <person name="Andreopoulos B."/>
            <person name="Baker S."/>
            <person name="Barry K."/>
            <person name="Bills G."/>
            <person name="Bluhm B."/>
            <person name="Cannon C."/>
            <person name="Castanera R."/>
            <person name="Culley D."/>
            <person name="Daum C."/>
            <person name="Ezra D."/>
            <person name="Gonzalez J."/>
            <person name="Henrissat B."/>
            <person name="Kuo A."/>
            <person name="Liang C."/>
            <person name="Lipzen A."/>
            <person name="Lutzoni F."/>
            <person name="Magnuson J."/>
            <person name="Mondo S."/>
            <person name="Nolan M."/>
            <person name="Ohm R."/>
            <person name="Pangilinan J."/>
            <person name="Park H.-J."/>
            <person name="Ramirez L."/>
            <person name="Alfaro M."/>
            <person name="Sun H."/>
            <person name="Tritt A."/>
            <person name="Yoshinaga Y."/>
            <person name="Zwiers L.-H."/>
            <person name="Turgeon B."/>
            <person name="Goodwin S."/>
            <person name="Spatafora J."/>
            <person name="Crous P."/>
            <person name="Grigoriev I."/>
        </authorList>
    </citation>
    <scope>NUCLEOTIDE SEQUENCE</scope>
    <source>
        <strain evidence="7">CBS 116435</strain>
    </source>
</reference>
<evidence type="ECO:0000313" key="8">
    <source>
        <dbReference type="Proteomes" id="UP000799441"/>
    </source>
</evidence>
<dbReference type="SUPFAM" id="SSF56655">
    <property type="entry name" value="Carbohydrate phosphatase"/>
    <property type="match status" value="1"/>
</dbReference>
<feature type="binding site" evidence="6">
    <location>
        <position position="139"/>
    </location>
    <ligand>
        <name>Mg(2+)</name>
        <dbReference type="ChEBI" id="CHEBI:18420"/>
        <label>1</label>
        <note>catalytic</note>
    </ligand>
</feature>
<dbReference type="Gene3D" id="3.40.190.80">
    <property type="match status" value="1"/>
</dbReference>
<protein>
    <submittedName>
        <fullName evidence="7">Myo-inositol-1-monophosphatase</fullName>
    </submittedName>
</protein>
<dbReference type="GO" id="GO:0008441">
    <property type="term" value="F:3'(2'),5'-bisphosphate nucleotidase activity"/>
    <property type="evidence" value="ECO:0007669"/>
    <property type="project" value="TreeGrafter"/>
</dbReference>
<dbReference type="Proteomes" id="UP000799441">
    <property type="component" value="Unassembled WGS sequence"/>
</dbReference>
<dbReference type="InterPro" id="IPR000760">
    <property type="entry name" value="Inositol_monophosphatase-like"/>
</dbReference>
<sequence>MDSQFAGELHIASTAIQHCALLTKSLQKATLSSSDSISKSDFSPVTIGDFAVQALLTSALHAAFPGDAFLAEESADDLRSNESLCKHVWELVEKAKPWFASSSPALKVPESETELLDLIDLGGKNDRSNDGRTWIFDPIDGTATFMRGQQYAINCALLVDGREELGLIGCPNLRPETTRVSEDDIDAAGLGCIVFAAKGHGTWVRPMQQGAELLPPQAVPRHGDEATINALGWSDCATYPSTILHLHQQVAAKLGTSWPGTDLFSSLMKYAALGLGKTSICIRIFKFRSWRSNVWDHAGGILIFTEAGGKVTDLDGNDIDFTKGRKMTENCGLVCAPGSVHSEILALIKEVIDGYGEIPWSK</sequence>
<evidence type="ECO:0000256" key="5">
    <source>
        <dbReference type="ARBA" id="ARBA00022842"/>
    </source>
</evidence>
<keyword evidence="5 6" id="KW-0460">Magnesium</keyword>
<feature type="binding site" evidence="6">
    <location>
        <position position="296"/>
    </location>
    <ligand>
        <name>Mg(2+)</name>
        <dbReference type="ChEBI" id="CHEBI:18420"/>
        <label>1</label>
        <note>catalytic</note>
    </ligand>
</feature>
<dbReference type="AlphaFoldDB" id="A0A9P4QA38"/>
<dbReference type="EMBL" id="MU003794">
    <property type="protein sequence ID" value="KAF2720994.1"/>
    <property type="molecule type" value="Genomic_DNA"/>
</dbReference>
<dbReference type="InterPro" id="IPR051090">
    <property type="entry name" value="Inositol_monoP_superfamily"/>
</dbReference>
<evidence type="ECO:0000256" key="2">
    <source>
        <dbReference type="ARBA" id="ARBA00009759"/>
    </source>
</evidence>
<feature type="binding site" evidence="6">
    <location>
        <position position="137"/>
    </location>
    <ligand>
        <name>Mg(2+)</name>
        <dbReference type="ChEBI" id="CHEBI:18420"/>
        <label>1</label>
        <note>catalytic</note>
    </ligand>
</feature>
<keyword evidence="3 6" id="KW-0479">Metal-binding</keyword>
<organism evidence="7 8">
    <name type="scientific">Polychaeton citri CBS 116435</name>
    <dbReference type="NCBI Taxonomy" id="1314669"/>
    <lineage>
        <taxon>Eukaryota</taxon>
        <taxon>Fungi</taxon>
        <taxon>Dikarya</taxon>
        <taxon>Ascomycota</taxon>
        <taxon>Pezizomycotina</taxon>
        <taxon>Dothideomycetes</taxon>
        <taxon>Dothideomycetidae</taxon>
        <taxon>Capnodiales</taxon>
        <taxon>Capnodiaceae</taxon>
        <taxon>Polychaeton</taxon>
    </lineage>
</organism>
<feature type="binding site" evidence="6">
    <location>
        <position position="140"/>
    </location>
    <ligand>
        <name>Mg(2+)</name>
        <dbReference type="ChEBI" id="CHEBI:18420"/>
        <label>1</label>
        <note>catalytic</note>
    </ligand>
</feature>
<proteinExistence type="inferred from homology"/>